<dbReference type="Pfam" id="PF00847">
    <property type="entry name" value="AP2"/>
    <property type="match status" value="1"/>
</dbReference>
<dbReference type="Proteomes" id="UP000436088">
    <property type="component" value="Unassembled WGS sequence"/>
</dbReference>
<feature type="compositionally biased region" description="Basic and acidic residues" evidence="7">
    <location>
        <begin position="47"/>
        <end position="56"/>
    </location>
</feature>
<evidence type="ECO:0000256" key="5">
    <source>
        <dbReference type="ARBA" id="ARBA00023242"/>
    </source>
</evidence>
<dbReference type="Gene3D" id="3.30.730.10">
    <property type="entry name" value="AP2/ERF domain"/>
    <property type="match status" value="2"/>
</dbReference>
<evidence type="ECO:0000313" key="10">
    <source>
        <dbReference type="Proteomes" id="UP000436088"/>
    </source>
</evidence>
<evidence type="ECO:0000313" key="9">
    <source>
        <dbReference type="EMBL" id="KAE8694197.1"/>
    </source>
</evidence>
<dbReference type="GO" id="GO:0003677">
    <property type="term" value="F:DNA binding"/>
    <property type="evidence" value="ECO:0007669"/>
    <property type="project" value="UniProtKB-KW"/>
</dbReference>
<evidence type="ECO:0000256" key="2">
    <source>
        <dbReference type="ARBA" id="ARBA00023015"/>
    </source>
</evidence>
<keyword evidence="10" id="KW-1185">Reference proteome</keyword>
<gene>
    <name evidence="9" type="ORF">F3Y22_tig00110788pilonHSYRG00614</name>
</gene>
<comment type="caution">
    <text evidence="9">The sequence shown here is derived from an EMBL/GenBank/DDBJ whole genome shotgun (WGS) entry which is preliminary data.</text>
</comment>
<name>A0A6A2ZRW1_HIBSY</name>
<feature type="region of interest" description="Disordered" evidence="7">
    <location>
        <begin position="205"/>
        <end position="236"/>
    </location>
</feature>
<dbReference type="CDD" id="cd00018">
    <property type="entry name" value="AP2"/>
    <property type="match status" value="1"/>
</dbReference>
<dbReference type="AlphaFoldDB" id="A0A6A2ZRW1"/>
<dbReference type="SUPFAM" id="SSF54171">
    <property type="entry name" value="DNA-binding domain"/>
    <property type="match status" value="1"/>
</dbReference>
<protein>
    <submittedName>
        <fullName evidence="9">Ethylene-responsive transcription factor 13</fullName>
    </submittedName>
</protein>
<keyword evidence="3" id="KW-0238">DNA-binding</keyword>
<feature type="compositionally biased region" description="Low complexity" evidence="7">
    <location>
        <begin position="389"/>
        <end position="406"/>
    </location>
</feature>
<evidence type="ECO:0000256" key="7">
    <source>
        <dbReference type="SAM" id="MobiDB-lite"/>
    </source>
</evidence>
<evidence type="ECO:0000256" key="6">
    <source>
        <dbReference type="ARBA" id="ARBA00024343"/>
    </source>
</evidence>
<dbReference type="InterPro" id="IPR001471">
    <property type="entry name" value="AP2/ERF_dom"/>
</dbReference>
<feature type="compositionally biased region" description="Basic and acidic residues" evidence="7">
    <location>
        <begin position="1"/>
        <end position="38"/>
    </location>
</feature>
<keyword evidence="2" id="KW-0805">Transcription regulation</keyword>
<feature type="region of interest" description="Disordered" evidence="7">
    <location>
        <begin position="375"/>
        <end position="423"/>
    </location>
</feature>
<proteinExistence type="inferred from homology"/>
<dbReference type="GO" id="GO:0005634">
    <property type="term" value="C:nucleus"/>
    <property type="evidence" value="ECO:0007669"/>
    <property type="project" value="UniProtKB-SubCell"/>
</dbReference>
<dbReference type="PRINTS" id="PR00367">
    <property type="entry name" value="ETHRSPELEMNT"/>
</dbReference>
<evidence type="ECO:0000256" key="4">
    <source>
        <dbReference type="ARBA" id="ARBA00023163"/>
    </source>
</evidence>
<dbReference type="EMBL" id="VEPZ02001112">
    <property type="protein sequence ID" value="KAE8694197.1"/>
    <property type="molecule type" value="Genomic_DNA"/>
</dbReference>
<feature type="region of interest" description="Disordered" evidence="7">
    <location>
        <begin position="1"/>
        <end position="61"/>
    </location>
</feature>
<dbReference type="FunFam" id="3.30.730.10:FF:000001">
    <property type="entry name" value="Ethylene-responsive transcription factor 2"/>
    <property type="match status" value="1"/>
</dbReference>
<dbReference type="GO" id="GO:0003700">
    <property type="term" value="F:DNA-binding transcription factor activity"/>
    <property type="evidence" value="ECO:0007669"/>
    <property type="project" value="InterPro"/>
</dbReference>
<evidence type="ECO:0000256" key="3">
    <source>
        <dbReference type="ARBA" id="ARBA00023125"/>
    </source>
</evidence>
<dbReference type="GO" id="GO:0009873">
    <property type="term" value="P:ethylene-activated signaling pathway"/>
    <property type="evidence" value="ECO:0007669"/>
    <property type="project" value="InterPro"/>
</dbReference>
<reference evidence="9" key="1">
    <citation type="submission" date="2019-09" db="EMBL/GenBank/DDBJ databases">
        <title>Draft genome information of white flower Hibiscus syriacus.</title>
        <authorList>
            <person name="Kim Y.-M."/>
        </authorList>
    </citation>
    <scope>NUCLEOTIDE SEQUENCE [LARGE SCALE GENOMIC DNA]</scope>
    <source>
        <strain evidence="9">YM2019G1</strain>
    </source>
</reference>
<dbReference type="InterPro" id="IPR016177">
    <property type="entry name" value="DNA-bd_dom_sf"/>
</dbReference>
<dbReference type="PROSITE" id="PS51032">
    <property type="entry name" value="AP2_ERF"/>
    <property type="match status" value="1"/>
</dbReference>
<accession>A0A6A2ZRW1</accession>
<comment type="subcellular location">
    <subcellularLocation>
        <location evidence="1">Nucleus</location>
    </subcellularLocation>
</comment>
<dbReference type="InterPro" id="IPR044808">
    <property type="entry name" value="ERF_plant"/>
</dbReference>
<sequence length="423" mass="47492">MYPRGRVEDTYYHDHDHDHDLDLDHDHDHDHEPSRAEPCRAVPCRAEPSRDETDGRQRRRSSSFSSVFLNESWGDLPLKMNDSEDMLIYTALREAANSGSTARAPNEVDLKTAPGAVGNSFKAEAAVWPRGMLYKGVRRRPWGKYAAEIRDSRQKGRRIWLGTYETPEDAALAYDKAAFEMHGAKAKLNFPHLIGTDCCREPIRVGPRRRSSDPSAASSVMPTKRKSGESNSEADAALAAEHHKKANIYCETASEFEVGHLDSIRRFLLEDDDFETQYPVTLPSDLMGCSKADAIAVGVYQWMTFDQLFDAAEAAAVDVSFPSSEMTSEVATESRRRCIIRTPEDAAMAYDKAAFQMRRAKAKLNFPHLVDSDQVEPMRVTNNKRRSPEPCSSWSSAQSPSSSSFMSDDRTPKSKRRTTDSNL</sequence>
<dbReference type="PANTHER" id="PTHR31190:SF418">
    <property type="entry name" value="ETHYLENE-RESPONSIVE TRANSCRIPTION FACTOR 13-LIKE"/>
    <property type="match status" value="1"/>
</dbReference>
<keyword evidence="4" id="KW-0804">Transcription</keyword>
<comment type="similarity">
    <text evidence="6">Belongs to the AP2/ERF transcription factor family. ERF subfamily.</text>
</comment>
<keyword evidence="5" id="KW-0539">Nucleus</keyword>
<organism evidence="9 10">
    <name type="scientific">Hibiscus syriacus</name>
    <name type="common">Rose of Sharon</name>
    <dbReference type="NCBI Taxonomy" id="106335"/>
    <lineage>
        <taxon>Eukaryota</taxon>
        <taxon>Viridiplantae</taxon>
        <taxon>Streptophyta</taxon>
        <taxon>Embryophyta</taxon>
        <taxon>Tracheophyta</taxon>
        <taxon>Spermatophyta</taxon>
        <taxon>Magnoliopsida</taxon>
        <taxon>eudicotyledons</taxon>
        <taxon>Gunneridae</taxon>
        <taxon>Pentapetalae</taxon>
        <taxon>rosids</taxon>
        <taxon>malvids</taxon>
        <taxon>Malvales</taxon>
        <taxon>Malvaceae</taxon>
        <taxon>Malvoideae</taxon>
        <taxon>Hibiscus</taxon>
    </lineage>
</organism>
<dbReference type="PANTHER" id="PTHR31190">
    <property type="entry name" value="DNA-BINDING DOMAIN"/>
    <property type="match status" value="1"/>
</dbReference>
<dbReference type="SMART" id="SM00380">
    <property type="entry name" value="AP2"/>
    <property type="match status" value="2"/>
</dbReference>
<evidence type="ECO:0000259" key="8">
    <source>
        <dbReference type="PROSITE" id="PS51032"/>
    </source>
</evidence>
<dbReference type="InterPro" id="IPR036955">
    <property type="entry name" value="AP2/ERF_dom_sf"/>
</dbReference>
<evidence type="ECO:0000256" key="1">
    <source>
        <dbReference type="ARBA" id="ARBA00004123"/>
    </source>
</evidence>
<feature type="domain" description="AP2/ERF" evidence="8">
    <location>
        <begin position="133"/>
        <end position="191"/>
    </location>
</feature>